<reference evidence="1" key="1">
    <citation type="submission" date="2014-05" db="EMBL/GenBank/DDBJ databases">
        <authorList>
            <person name="Chronopoulou M."/>
        </authorList>
    </citation>
    <scope>NUCLEOTIDE SEQUENCE</scope>
    <source>
        <tissue evidence="1">Whole organism</tissue>
    </source>
</reference>
<proteinExistence type="predicted"/>
<sequence>SIFFSLKLYISRTKEEKHANTLPPNTPFFFSETRIDLRNNDLNLFFYLLLYFNYNFQG</sequence>
<organism evidence="1">
    <name type="scientific">Lepeophtheirus salmonis</name>
    <name type="common">Salmon louse</name>
    <name type="synonym">Caligus salmonis</name>
    <dbReference type="NCBI Taxonomy" id="72036"/>
    <lineage>
        <taxon>Eukaryota</taxon>
        <taxon>Metazoa</taxon>
        <taxon>Ecdysozoa</taxon>
        <taxon>Arthropoda</taxon>
        <taxon>Crustacea</taxon>
        <taxon>Multicrustacea</taxon>
        <taxon>Hexanauplia</taxon>
        <taxon>Copepoda</taxon>
        <taxon>Siphonostomatoida</taxon>
        <taxon>Caligidae</taxon>
        <taxon>Lepeophtheirus</taxon>
    </lineage>
</organism>
<dbReference type="AlphaFoldDB" id="A0A0K2VGW8"/>
<dbReference type="EMBL" id="HACA01032337">
    <property type="protein sequence ID" value="CDW49698.1"/>
    <property type="molecule type" value="Transcribed_RNA"/>
</dbReference>
<evidence type="ECO:0000313" key="1">
    <source>
        <dbReference type="EMBL" id="CDW49698.1"/>
    </source>
</evidence>
<protein>
    <submittedName>
        <fullName evidence="1">Uncharacterized protein</fullName>
    </submittedName>
</protein>
<accession>A0A0K2VGW8</accession>
<feature type="non-terminal residue" evidence="1">
    <location>
        <position position="1"/>
    </location>
</feature>
<name>A0A0K2VGW8_LEPSM</name>